<accession>A0A238XV57</accession>
<evidence type="ECO:0000256" key="10">
    <source>
        <dbReference type="ARBA" id="ARBA00023291"/>
    </source>
</evidence>
<evidence type="ECO:0000256" key="11">
    <source>
        <dbReference type="RuleBase" id="RU361237"/>
    </source>
</evidence>
<dbReference type="PROSITE" id="PS51085">
    <property type="entry name" value="2FE2S_FER_2"/>
    <property type="match status" value="1"/>
</dbReference>
<dbReference type="NCBIfam" id="TIGR00384">
    <property type="entry name" value="dhsB"/>
    <property type="match status" value="1"/>
</dbReference>
<dbReference type="EMBL" id="FZOB01000001">
    <property type="protein sequence ID" value="SNR62438.1"/>
    <property type="molecule type" value="Genomic_DNA"/>
</dbReference>
<keyword evidence="9 11" id="KW-0411">Iron-sulfur</keyword>
<dbReference type="PROSITE" id="PS00198">
    <property type="entry name" value="4FE4S_FER_1"/>
    <property type="match status" value="2"/>
</dbReference>
<evidence type="ECO:0000256" key="2">
    <source>
        <dbReference type="ARBA" id="ARBA00009433"/>
    </source>
</evidence>
<comment type="cofactor">
    <cofactor evidence="11">
        <name>[2Fe-2S] cluster</name>
        <dbReference type="ChEBI" id="CHEBI:190135"/>
    </cofactor>
    <text evidence="11">Binds 1 [2Fe-2S] cluster.</text>
</comment>
<dbReference type="PANTHER" id="PTHR11921">
    <property type="entry name" value="SUCCINATE DEHYDROGENASE IRON-SULFUR PROTEIN"/>
    <property type="match status" value="1"/>
</dbReference>
<dbReference type="RefSeq" id="WP_089322298.1">
    <property type="nucleotide sequence ID" value="NZ_FZOB01000001.1"/>
</dbReference>
<keyword evidence="15" id="KW-1185">Reference proteome</keyword>
<keyword evidence="5 11" id="KW-0001">2Fe-2S</keyword>
<comment type="pathway">
    <text evidence="1">Carbohydrate metabolism; tricarboxylic acid cycle; fumarate from succinate (bacterial route): step 1/1.</text>
</comment>
<dbReference type="PROSITE" id="PS00197">
    <property type="entry name" value="2FE2S_FER_1"/>
    <property type="match status" value="1"/>
</dbReference>
<protein>
    <recommendedName>
        <fullName evidence="11">Fumarate reductase iron-sulfur subunit</fullName>
        <ecNumber evidence="11">1.3.5.1</ecNumber>
    </recommendedName>
</protein>
<dbReference type="OrthoDB" id="9804391at2"/>
<comment type="cofactor">
    <cofactor evidence="11">
        <name>[3Fe-4S] cluster</name>
        <dbReference type="ChEBI" id="CHEBI:21137"/>
    </cofactor>
    <text evidence="11">Binds 1 [3Fe-4S] cluster.</text>
</comment>
<dbReference type="GO" id="GO:0051537">
    <property type="term" value="F:2 iron, 2 sulfur cluster binding"/>
    <property type="evidence" value="ECO:0007669"/>
    <property type="project" value="UniProtKB-KW"/>
</dbReference>
<evidence type="ECO:0000259" key="13">
    <source>
        <dbReference type="PROSITE" id="PS51379"/>
    </source>
</evidence>
<name>A0A238XV57_9BACT</name>
<evidence type="ECO:0000256" key="5">
    <source>
        <dbReference type="ARBA" id="ARBA00022714"/>
    </source>
</evidence>
<evidence type="ECO:0000256" key="4">
    <source>
        <dbReference type="ARBA" id="ARBA00022532"/>
    </source>
</evidence>
<evidence type="ECO:0000256" key="6">
    <source>
        <dbReference type="ARBA" id="ARBA00022723"/>
    </source>
</evidence>
<dbReference type="InterPro" id="IPR006058">
    <property type="entry name" value="2Fe2S_fd_BS"/>
</dbReference>
<dbReference type="GO" id="GO:0006099">
    <property type="term" value="P:tricarboxylic acid cycle"/>
    <property type="evidence" value="ECO:0007669"/>
    <property type="project" value="UniProtKB-KW"/>
</dbReference>
<keyword evidence="7" id="KW-0560">Oxidoreductase</keyword>
<dbReference type="GO" id="GO:0046872">
    <property type="term" value="F:metal ion binding"/>
    <property type="evidence" value="ECO:0007669"/>
    <property type="project" value="UniProtKB-KW"/>
</dbReference>
<evidence type="ECO:0000313" key="15">
    <source>
        <dbReference type="Proteomes" id="UP000198405"/>
    </source>
</evidence>
<dbReference type="PROSITE" id="PS51379">
    <property type="entry name" value="4FE4S_FER_2"/>
    <property type="match status" value="2"/>
</dbReference>
<dbReference type="GO" id="GO:0051539">
    <property type="term" value="F:4 iron, 4 sulfur cluster binding"/>
    <property type="evidence" value="ECO:0007669"/>
    <property type="project" value="UniProtKB-KW"/>
</dbReference>
<dbReference type="Gene3D" id="3.10.20.30">
    <property type="match status" value="1"/>
</dbReference>
<evidence type="ECO:0000256" key="3">
    <source>
        <dbReference type="ARBA" id="ARBA00022485"/>
    </source>
</evidence>
<dbReference type="CDD" id="cd00207">
    <property type="entry name" value="fer2"/>
    <property type="match status" value="1"/>
</dbReference>
<gene>
    <name evidence="14" type="ORF">SAMN06265340_101271</name>
</gene>
<dbReference type="Pfam" id="PF13183">
    <property type="entry name" value="Fer4_8"/>
    <property type="match status" value="1"/>
</dbReference>
<feature type="domain" description="4Fe-4S ferredoxin-type" evidence="13">
    <location>
        <begin position="146"/>
        <end position="175"/>
    </location>
</feature>
<keyword evidence="6 11" id="KW-0479">Metal-binding</keyword>
<evidence type="ECO:0000256" key="9">
    <source>
        <dbReference type="ARBA" id="ARBA00023014"/>
    </source>
</evidence>
<dbReference type="GO" id="GO:0022904">
    <property type="term" value="P:respiratory electron transport chain"/>
    <property type="evidence" value="ECO:0007669"/>
    <property type="project" value="TreeGrafter"/>
</dbReference>
<keyword evidence="3 11" id="KW-0004">4Fe-4S</keyword>
<dbReference type="InterPro" id="IPR036010">
    <property type="entry name" value="2Fe-2S_ferredoxin-like_sf"/>
</dbReference>
<feature type="domain" description="4Fe-4S ferredoxin-type" evidence="13">
    <location>
        <begin position="202"/>
        <end position="231"/>
    </location>
</feature>
<dbReference type="Pfam" id="PF13085">
    <property type="entry name" value="Fer2_3"/>
    <property type="match status" value="1"/>
</dbReference>
<comment type="cofactor">
    <cofactor evidence="11">
        <name>[4Fe-4S] cluster</name>
        <dbReference type="ChEBI" id="CHEBI:49883"/>
    </cofactor>
    <text evidence="11">Binds 1 [4Fe-4S] cluster.</text>
</comment>
<dbReference type="InterPro" id="IPR009051">
    <property type="entry name" value="Helical_ferredxn"/>
</dbReference>
<keyword evidence="10 11" id="KW-0003">3Fe-4S</keyword>
<evidence type="ECO:0000313" key="14">
    <source>
        <dbReference type="EMBL" id="SNR62438.1"/>
    </source>
</evidence>
<dbReference type="PANTHER" id="PTHR11921:SF29">
    <property type="entry name" value="SUCCINATE DEHYDROGENASE [UBIQUINONE] IRON-SULFUR SUBUNIT, MITOCHONDRIAL"/>
    <property type="match status" value="1"/>
</dbReference>
<dbReference type="EC" id="1.3.5.1" evidence="11"/>
<sequence length="322" mass="36652">MEKRKVTFRISRFNPEYDDFPHFEAFKITVHKGMTILEALQYIKDNIDPTLTFKGFCRSAICGSCALKVNGHPKLACKTQVFMELDRFNTDTLTLEPLQNATVIRDLAVDFKDAQEKFERIKPYLIPDPEIVPQNCEEESIVYPEEVEKFDKYTDCILCGSCFSMCPAVMNFKEYAGPFQHARIYRFAKDPRDGLKEERSKIAYAFDLWQCIRCERCSDVCPKQISSSEAVIHLRAMSIKKGLTLNPGARHAIAFYKSVISKGILNEAIIPLMSKGIKGVIEEMPVALSFLARGKMPPPLVKPIEDLESFKKVVALSEEVEL</sequence>
<dbReference type="InterPro" id="IPR004489">
    <property type="entry name" value="Succ_DH/fum_Rdtase_Fe-S"/>
</dbReference>
<evidence type="ECO:0000259" key="12">
    <source>
        <dbReference type="PROSITE" id="PS51085"/>
    </source>
</evidence>
<feature type="domain" description="2Fe-2S ferredoxin-type" evidence="12">
    <location>
        <begin position="4"/>
        <end position="98"/>
    </location>
</feature>
<dbReference type="InterPro" id="IPR017900">
    <property type="entry name" value="4Fe4S_Fe_S_CS"/>
</dbReference>
<dbReference type="InterPro" id="IPR025192">
    <property type="entry name" value="Succ_DH/fum_Rdtase_N"/>
</dbReference>
<reference evidence="15" key="1">
    <citation type="submission" date="2017-06" db="EMBL/GenBank/DDBJ databases">
        <authorList>
            <person name="Varghese N."/>
            <person name="Submissions S."/>
        </authorList>
    </citation>
    <scope>NUCLEOTIDE SEQUENCE [LARGE SCALE GENOMIC DNA]</scope>
    <source>
        <strain evidence="15">DSM 15668</strain>
    </source>
</reference>
<dbReference type="InterPro" id="IPR012675">
    <property type="entry name" value="Beta-grasp_dom_sf"/>
</dbReference>
<dbReference type="GO" id="GO:0051538">
    <property type="term" value="F:3 iron, 4 sulfur cluster binding"/>
    <property type="evidence" value="ECO:0007669"/>
    <property type="project" value="UniProtKB-KW"/>
</dbReference>
<organism evidence="14 15">
    <name type="scientific">Desulfurobacterium atlanticum</name>
    <dbReference type="NCBI Taxonomy" id="240169"/>
    <lineage>
        <taxon>Bacteria</taxon>
        <taxon>Pseudomonadati</taxon>
        <taxon>Aquificota</taxon>
        <taxon>Aquificia</taxon>
        <taxon>Desulfurobacteriales</taxon>
        <taxon>Desulfurobacteriaceae</taxon>
        <taxon>Desulfurobacterium</taxon>
    </lineage>
</organism>
<dbReference type="InterPro" id="IPR050573">
    <property type="entry name" value="SDH/FRD_Iron-Sulfur"/>
</dbReference>
<dbReference type="InterPro" id="IPR001041">
    <property type="entry name" value="2Fe-2S_ferredoxin-type"/>
</dbReference>
<evidence type="ECO:0000256" key="7">
    <source>
        <dbReference type="ARBA" id="ARBA00023002"/>
    </source>
</evidence>
<dbReference type="Gene3D" id="1.10.1060.10">
    <property type="entry name" value="Alpha-helical ferredoxin"/>
    <property type="match status" value="1"/>
</dbReference>
<evidence type="ECO:0000256" key="8">
    <source>
        <dbReference type="ARBA" id="ARBA00023004"/>
    </source>
</evidence>
<comment type="catalytic activity">
    <reaction evidence="11">
        <text>a menaquinone + succinate = a menaquinol + fumarate</text>
        <dbReference type="Rhea" id="RHEA:27834"/>
        <dbReference type="Rhea" id="RHEA-COMP:9537"/>
        <dbReference type="Rhea" id="RHEA-COMP:9539"/>
        <dbReference type="ChEBI" id="CHEBI:16374"/>
        <dbReference type="ChEBI" id="CHEBI:18151"/>
        <dbReference type="ChEBI" id="CHEBI:29806"/>
        <dbReference type="ChEBI" id="CHEBI:30031"/>
        <dbReference type="EC" id="1.3.5.1"/>
    </reaction>
</comment>
<dbReference type="Proteomes" id="UP000198405">
    <property type="component" value="Unassembled WGS sequence"/>
</dbReference>
<dbReference type="AlphaFoldDB" id="A0A238XV57"/>
<dbReference type="GO" id="GO:0008177">
    <property type="term" value="F:succinate dehydrogenase (quinone) activity"/>
    <property type="evidence" value="ECO:0007669"/>
    <property type="project" value="UniProtKB-EC"/>
</dbReference>
<dbReference type="SUPFAM" id="SSF46548">
    <property type="entry name" value="alpha-helical ferredoxin"/>
    <property type="match status" value="1"/>
</dbReference>
<dbReference type="GO" id="GO:0009055">
    <property type="term" value="F:electron transfer activity"/>
    <property type="evidence" value="ECO:0007669"/>
    <property type="project" value="InterPro"/>
</dbReference>
<dbReference type="SUPFAM" id="SSF54292">
    <property type="entry name" value="2Fe-2S ferredoxin-like"/>
    <property type="match status" value="1"/>
</dbReference>
<keyword evidence="4" id="KW-0816">Tricarboxylic acid cycle</keyword>
<proteinExistence type="inferred from homology"/>
<evidence type="ECO:0000256" key="1">
    <source>
        <dbReference type="ARBA" id="ARBA00004894"/>
    </source>
</evidence>
<comment type="similarity">
    <text evidence="2 11">Belongs to the succinate dehydrogenase/fumarate reductase iron-sulfur protein family.</text>
</comment>
<keyword evidence="8 11" id="KW-0408">Iron</keyword>
<dbReference type="InterPro" id="IPR017896">
    <property type="entry name" value="4Fe4S_Fe-S-bd"/>
</dbReference>